<evidence type="ECO:0000313" key="1">
    <source>
        <dbReference type="EMBL" id="KAI6092499.1"/>
    </source>
</evidence>
<proteinExistence type="predicted"/>
<gene>
    <name evidence="1" type="ORF">F4821DRAFT_224187</name>
</gene>
<protein>
    <submittedName>
        <fullName evidence="1">Uncharacterized protein</fullName>
    </submittedName>
</protein>
<comment type="caution">
    <text evidence="1">The sequence shown here is derived from an EMBL/GenBank/DDBJ whole genome shotgun (WGS) entry which is preliminary data.</text>
</comment>
<keyword evidence="2" id="KW-1185">Reference proteome</keyword>
<dbReference type="Proteomes" id="UP001497680">
    <property type="component" value="Unassembled WGS sequence"/>
</dbReference>
<accession>A0ACC0DIA3</accession>
<name>A0ACC0DIA3_9PEZI</name>
<dbReference type="EMBL" id="MU394283">
    <property type="protein sequence ID" value="KAI6092499.1"/>
    <property type="molecule type" value="Genomic_DNA"/>
</dbReference>
<sequence length="460" mass="51448">MSNFTIQLGGVLNSPDVVFRILDLPSELVLAILSFMDRSEVLLFSLTCKVAHNFVFGKDPEEENPRESLGEECVRILRNGSFATPTPFAQQFAFLTQLSRDLPYTFVCERCRKLHSHRSLLWYGDGDGADQPIMSHCYPDPQRKGLMTFGPLWPQHAFTWDAAYDAMMIRLNSSHVLPIPQLSLSTDWKLARLGASCNNPGFIHGYVKLDTEAVFAKDKLFLHKTQRVIVQPDRLLEFLERSLAPMEQVLRPCPHAESLGRMFAQLFAVDVLDDLRGRNTAVYDAVAQVLRAVVRTRDAGESFYTYYGWTPRSATETEETAAVEALLYPNGLPMSGCRACITDFLLTVHNHGRGGVEVVLDAYQDLGDCGSTHPGKVGDRNWILGCGGGGGSSSPDDRLDFDSVRERRQAYPAVDIDMFPTRPGRSALEHLTAPFAVDVFHLGDYERKARLARTTRTTRP</sequence>
<evidence type="ECO:0000313" key="2">
    <source>
        <dbReference type="Proteomes" id="UP001497680"/>
    </source>
</evidence>
<organism evidence="1 2">
    <name type="scientific">Hypoxylon rubiginosum</name>
    <dbReference type="NCBI Taxonomy" id="110542"/>
    <lineage>
        <taxon>Eukaryota</taxon>
        <taxon>Fungi</taxon>
        <taxon>Dikarya</taxon>
        <taxon>Ascomycota</taxon>
        <taxon>Pezizomycotina</taxon>
        <taxon>Sordariomycetes</taxon>
        <taxon>Xylariomycetidae</taxon>
        <taxon>Xylariales</taxon>
        <taxon>Hypoxylaceae</taxon>
        <taxon>Hypoxylon</taxon>
    </lineage>
</organism>
<reference evidence="1 2" key="1">
    <citation type="journal article" date="2022" name="New Phytol.">
        <title>Ecological generalism drives hyperdiversity of secondary metabolite gene clusters in xylarialean endophytes.</title>
        <authorList>
            <person name="Franco M.E.E."/>
            <person name="Wisecaver J.H."/>
            <person name="Arnold A.E."/>
            <person name="Ju Y.M."/>
            <person name="Slot J.C."/>
            <person name="Ahrendt S."/>
            <person name="Moore L.P."/>
            <person name="Eastman K.E."/>
            <person name="Scott K."/>
            <person name="Konkel Z."/>
            <person name="Mondo S.J."/>
            <person name="Kuo A."/>
            <person name="Hayes R.D."/>
            <person name="Haridas S."/>
            <person name="Andreopoulos B."/>
            <person name="Riley R."/>
            <person name="LaButti K."/>
            <person name="Pangilinan J."/>
            <person name="Lipzen A."/>
            <person name="Amirebrahimi M."/>
            <person name="Yan J."/>
            <person name="Adam C."/>
            <person name="Keymanesh K."/>
            <person name="Ng V."/>
            <person name="Louie K."/>
            <person name="Northen T."/>
            <person name="Drula E."/>
            <person name="Henrissat B."/>
            <person name="Hsieh H.M."/>
            <person name="Youens-Clark K."/>
            <person name="Lutzoni F."/>
            <person name="Miadlikowska J."/>
            <person name="Eastwood D.C."/>
            <person name="Hamelin R.C."/>
            <person name="Grigoriev I.V."/>
            <person name="U'Ren J.M."/>
        </authorList>
    </citation>
    <scope>NUCLEOTIDE SEQUENCE [LARGE SCALE GENOMIC DNA]</scope>
    <source>
        <strain evidence="1 2">ER1909</strain>
    </source>
</reference>